<evidence type="ECO:0000313" key="4">
    <source>
        <dbReference type="Proteomes" id="UP000255103"/>
    </source>
</evidence>
<dbReference type="Pfam" id="PF01171">
    <property type="entry name" value="ATP_bind_3"/>
    <property type="match status" value="1"/>
</dbReference>
<dbReference type="CDD" id="cd24138">
    <property type="entry name" value="TtcA-like"/>
    <property type="match status" value="1"/>
</dbReference>
<evidence type="ECO:0000259" key="2">
    <source>
        <dbReference type="Pfam" id="PF01171"/>
    </source>
</evidence>
<dbReference type="GO" id="GO:0008033">
    <property type="term" value="P:tRNA processing"/>
    <property type="evidence" value="ECO:0007669"/>
    <property type="project" value="InterPro"/>
</dbReference>
<keyword evidence="1" id="KW-0808">Transferase</keyword>
<name>A0A377JVE7_9HELI</name>
<feature type="domain" description="tRNA(Ile)-lysidine/2-thiocytidine synthase N-terminal" evidence="2">
    <location>
        <begin position="79"/>
        <end position="243"/>
    </location>
</feature>
<protein>
    <submittedName>
        <fullName evidence="3">Putative PP-loop family ATPase</fullName>
        <ecNumber evidence="3">3.6.-.-</ecNumber>
    </submittedName>
</protein>
<dbReference type="PANTHER" id="PTHR43686">
    <property type="entry name" value="SULFURTRANSFERASE-RELATED"/>
    <property type="match status" value="1"/>
</dbReference>
<dbReference type="Gene3D" id="3.40.50.620">
    <property type="entry name" value="HUPs"/>
    <property type="match status" value="1"/>
</dbReference>
<dbReference type="AlphaFoldDB" id="A0A377JVE7"/>
<dbReference type="EMBL" id="UGHX01000001">
    <property type="protein sequence ID" value="STP11245.1"/>
    <property type="molecule type" value="Genomic_DNA"/>
</dbReference>
<keyword evidence="3" id="KW-0378">Hydrolase</keyword>
<proteinExistence type="predicted"/>
<evidence type="ECO:0000313" key="3">
    <source>
        <dbReference type="EMBL" id="STP11245.1"/>
    </source>
</evidence>
<gene>
    <name evidence="3" type="primary">ttcA</name>
    <name evidence="3" type="ORF">NCTC12219_01132</name>
</gene>
<dbReference type="InterPro" id="IPR011063">
    <property type="entry name" value="TilS/TtcA_N"/>
</dbReference>
<dbReference type="Proteomes" id="UP000255103">
    <property type="component" value="Unassembled WGS sequence"/>
</dbReference>
<dbReference type="EC" id="3.6.-.-" evidence="3"/>
<sequence length="304" mass="34685">MYNATRHIAHTQIQKWSVDSSFRAESQGDFVESADFSADSSGDCKKSSKMKETPKISKKILSVVGKTNAQYGLIKEGDKVLLGLSGGKDSILLATILAYMQRHAPFKFEFKALTVDYGRGGEYEYIFEYCQKLGIPYELYRTDIYEILEQNKREGTIYCSFCSRMRRGALYSKALEYGYNKLALAHHLDDAAESFFMNLTYNGAMRSMPPIYRAENGLEVIRPLIFVRERQIIDFIASNGIYIAPDCNCPINWLDSDKKPYAREATKQFLKNMESENPNFFKSLKNAFSNIHAGSFCDTNYLNI</sequence>
<evidence type="ECO:0000256" key="1">
    <source>
        <dbReference type="ARBA" id="ARBA00022679"/>
    </source>
</evidence>
<organism evidence="3 4">
    <name type="scientific">Helicobacter cinaedi</name>
    <dbReference type="NCBI Taxonomy" id="213"/>
    <lineage>
        <taxon>Bacteria</taxon>
        <taxon>Pseudomonadati</taxon>
        <taxon>Campylobacterota</taxon>
        <taxon>Epsilonproteobacteria</taxon>
        <taxon>Campylobacterales</taxon>
        <taxon>Helicobacteraceae</taxon>
        <taxon>Helicobacter</taxon>
    </lineage>
</organism>
<dbReference type="GO" id="GO:0016787">
    <property type="term" value="F:hydrolase activity"/>
    <property type="evidence" value="ECO:0007669"/>
    <property type="project" value="UniProtKB-KW"/>
</dbReference>
<dbReference type="SUPFAM" id="SSF52402">
    <property type="entry name" value="Adenine nucleotide alpha hydrolases-like"/>
    <property type="match status" value="1"/>
</dbReference>
<dbReference type="PIRSF" id="PIRSF004976">
    <property type="entry name" value="ATPase_YdaO"/>
    <property type="match status" value="1"/>
</dbReference>
<dbReference type="GO" id="GO:0016740">
    <property type="term" value="F:transferase activity"/>
    <property type="evidence" value="ECO:0007669"/>
    <property type="project" value="UniProtKB-KW"/>
</dbReference>
<dbReference type="InterPro" id="IPR014729">
    <property type="entry name" value="Rossmann-like_a/b/a_fold"/>
</dbReference>
<reference evidence="3 4" key="1">
    <citation type="submission" date="2018-06" db="EMBL/GenBank/DDBJ databases">
        <authorList>
            <consortium name="Pathogen Informatics"/>
            <person name="Doyle S."/>
        </authorList>
    </citation>
    <scope>NUCLEOTIDE SEQUENCE [LARGE SCALE GENOMIC DNA]</scope>
    <source>
        <strain evidence="3 4">NCTC12219</strain>
    </source>
</reference>
<accession>A0A377JVE7</accession>
<dbReference type="PANTHER" id="PTHR43686:SF1">
    <property type="entry name" value="AMINOTRAN_5 DOMAIN-CONTAINING PROTEIN"/>
    <property type="match status" value="1"/>
</dbReference>
<dbReference type="InterPro" id="IPR035107">
    <property type="entry name" value="tRNA_thiolation_TtcA_Ctu1"/>
</dbReference>